<sequence length="45" mass="5292">MLFREVDGNREDKPVPRDATEIVLTEDEHFYSEEFVMIIVEGTPH</sequence>
<dbReference type="EMBL" id="JBGBZA010000001">
    <property type="protein sequence ID" value="MEY9313472.1"/>
    <property type="molecule type" value="Genomic_DNA"/>
</dbReference>
<organism evidence="1 2">
    <name type="scientific">Bradyrhizobium elkanii</name>
    <dbReference type="NCBI Taxonomy" id="29448"/>
    <lineage>
        <taxon>Bacteria</taxon>
        <taxon>Pseudomonadati</taxon>
        <taxon>Pseudomonadota</taxon>
        <taxon>Alphaproteobacteria</taxon>
        <taxon>Hyphomicrobiales</taxon>
        <taxon>Nitrobacteraceae</taxon>
        <taxon>Bradyrhizobium</taxon>
    </lineage>
</organism>
<reference evidence="1 2" key="1">
    <citation type="submission" date="2024-07" db="EMBL/GenBank/DDBJ databases">
        <title>Genomic Encyclopedia of Type Strains, Phase V (KMG-V): Genome sequencing to study the core and pangenomes of soil and plant-associated prokaryotes.</title>
        <authorList>
            <person name="Whitman W."/>
        </authorList>
    </citation>
    <scope>NUCLEOTIDE SEQUENCE [LARGE SCALE GENOMIC DNA]</scope>
    <source>
        <strain evidence="1 2">USDA 415</strain>
    </source>
</reference>
<accession>A0ABV4ERI6</accession>
<gene>
    <name evidence="1" type="ORF">ABIF29_000271</name>
</gene>
<name>A0ABV4ERI6_BRAEL</name>
<dbReference type="Proteomes" id="UP001565471">
    <property type="component" value="Unassembled WGS sequence"/>
</dbReference>
<dbReference type="RefSeq" id="WP_157788225.1">
    <property type="nucleotide sequence ID" value="NZ_CP126027.1"/>
</dbReference>
<evidence type="ECO:0000313" key="2">
    <source>
        <dbReference type="Proteomes" id="UP001565471"/>
    </source>
</evidence>
<protein>
    <submittedName>
        <fullName evidence="1">Uncharacterized protein</fullName>
    </submittedName>
</protein>
<evidence type="ECO:0000313" key="1">
    <source>
        <dbReference type="EMBL" id="MEY9313472.1"/>
    </source>
</evidence>
<comment type="caution">
    <text evidence="1">The sequence shown here is derived from an EMBL/GenBank/DDBJ whole genome shotgun (WGS) entry which is preliminary data.</text>
</comment>
<proteinExistence type="predicted"/>
<keyword evidence="2" id="KW-1185">Reference proteome</keyword>